<evidence type="ECO:0000259" key="2">
    <source>
        <dbReference type="Pfam" id="PF13474"/>
    </source>
</evidence>
<gene>
    <name evidence="3" type="ORF">ACFO5Q_15245</name>
</gene>
<dbReference type="Proteomes" id="UP001595776">
    <property type="component" value="Unassembled WGS sequence"/>
</dbReference>
<keyword evidence="4" id="KW-1185">Reference proteome</keyword>
<keyword evidence="1" id="KW-0732">Signal</keyword>
<organism evidence="3 4">
    <name type="scientific">Kordiimonas lipolytica</name>
    <dbReference type="NCBI Taxonomy" id="1662421"/>
    <lineage>
        <taxon>Bacteria</taxon>
        <taxon>Pseudomonadati</taxon>
        <taxon>Pseudomonadota</taxon>
        <taxon>Alphaproteobacteria</taxon>
        <taxon>Kordiimonadales</taxon>
        <taxon>Kordiimonadaceae</taxon>
        <taxon>Kordiimonas</taxon>
    </lineage>
</organism>
<feature type="domain" description="SnoaL-like" evidence="2">
    <location>
        <begin position="42"/>
        <end position="149"/>
    </location>
</feature>
<dbReference type="Gene3D" id="3.10.450.50">
    <property type="match status" value="1"/>
</dbReference>
<evidence type="ECO:0000313" key="3">
    <source>
        <dbReference type="EMBL" id="MFC4349206.1"/>
    </source>
</evidence>
<evidence type="ECO:0000313" key="4">
    <source>
        <dbReference type="Proteomes" id="UP001595776"/>
    </source>
</evidence>
<protein>
    <submittedName>
        <fullName evidence="3">YybH family protein</fullName>
    </submittedName>
</protein>
<sequence length="150" mass="16838">MTRQLKLTALAAVFLFSLPVFTLPAGAGETLPEPMIERLHTMAADWNRGDMTAFLNGYWNDEGFVFAAGKSASRGWQSTRERYATHYPGRDKMGQVTFSEISARRFSGTSGMIFCRWTLDFGDHSATGYATFILERKGDTWRVTHEHASS</sequence>
<dbReference type="Pfam" id="PF13474">
    <property type="entry name" value="SnoaL_3"/>
    <property type="match status" value="1"/>
</dbReference>
<accession>A0ABV8UD87</accession>
<dbReference type="SUPFAM" id="SSF54427">
    <property type="entry name" value="NTF2-like"/>
    <property type="match status" value="1"/>
</dbReference>
<name>A0ABV8UD87_9PROT</name>
<dbReference type="InterPro" id="IPR032710">
    <property type="entry name" value="NTF2-like_dom_sf"/>
</dbReference>
<dbReference type="InterPro" id="IPR037401">
    <property type="entry name" value="SnoaL-like"/>
</dbReference>
<comment type="caution">
    <text evidence="3">The sequence shown here is derived from an EMBL/GenBank/DDBJ whole genome shotgun (WGS) entry which is preliminary data.</text>
</comment>
<reference evidence="4" key="1">
    <citation type="journal article" date="2019" name="Int. J. Syst. Evol. Microbiol.">
        <title>The Global Catalogue of Microorganisms (GCM) 10K type strain sequencing project: providing services to taxonomists for standard genome sequencing and annotation.</title>
        <authorList>
            <consortium name="The Broad Institute Genomics Platform"/>
            <consortium name="The Broad Institute Genome Sequencing Center for Infectious Disease"/>
            <person name="Wu L."/>
            <person name="Ma J."/>
        </authorList>
    </citation>
    <scope>NUCLEOTIDE SEQUENCE [LARGE SCALE GENOMIC DNA]</scope>
    <source>
        <strain evidence="4">CGMCC 1.15304</strain>
    </source>
</reference>
<dbReference type="RefSeq" id="WP_068144203.1">
    <property type="nucleotide sequence ID" value="NZ_JBHSCR010000015.1"/>
</dbReference>
<feature type="signal peptide" evidence="1">
    <location>
        <begin position="1"/>
        <end position="22"/>
    </location>
</feature>
<feature type="chain" id="PRO_5046280446" evidence="1">
    <location>
        <begin position="23"/>
        <end position="150"/>
    </location>
</feature>
<proteinExistence type="predicted"/>
<evidence type="ECO:0000256" key="1">
    <source>
        <dbReference type="SAM" id="SignalP"/>
    </source>
</evidence>
<dbReference type="EMBL" id="JBHSCR010000015">
    <property type="protein sequence ID" value="MFC4349206.1"/>
    <property type="molecule type" value="Genomic_DNA"/>
</dbReference>